<dbReference type="GO" id="GO:0006396">
    <property type="term" value="P:RNA processing"/>
    <property type="evidence" value="ECO:0007669"/>
    <property type="project" value="InterPro"/>
</dbReference>
<dbReference type="InterPro" id="IPR004441">
    <property type="entry name" value="rRNA_MeTrfase_TrmH"/>
</dbReference>
<dbReference type="Pfam" id="PF08032">
    <property type="entry name" value="SpoU_sub_bind"/>
    <property type="match status" value="1"/>
</dbReference>
<dbReference type="Proteomes" id="UP000189956">
    <property type="component" value="Unassembled WGS sequence"/>
</dbReference>
<dbReference type="AlphaFoldDB" id="A0A1T4M230"/>
<dbReference type="InterPro" id="IPR029026">
    <property type="entry name" value="tRNA_m1G_MTases_N"/>
</dbReference>
<dbReference type="GO" id="GO:0005829">
    <property type="term" value="C:cytosol"/>
    <property type="evidence" value="ECO:0007669"/>
    <property type="project" value="TreeGrafter"/>
</dbReference>
<dbReference type="InterPro" id="IPR001537">
    <property type="entry name" value="SpoU_MeTrfase"/>
</dbReference>
<evidence type="ECO:0000256" key="1">
    <source>
        <dbReference type="ARBA" id="ARBA00022603"/>
    </source>
</evidence>
<sequence length="245" mass="26496">MKDNEMIFGIRAVIEALEAGEEIDKIFLKRESNSALMNELTTALGTRRVPIRRVPVEKLNRLTRKNHQGVIAYKAATTYYHLDQVIPALYEAGRDPFIVILDGITDVRNFGAIARTCECTGVDAIVVFEQNSVSVTGDAIKTSAGALSRIAVCRERSIEGAIGYLKDSGVRLVGATEKASGLHYDGNYKGPLALVLGAEDTGLSPASLTKCDELVRIPLFGDIGSLNVSVAAGVLIYEAVKQRRD</sequence>
<name>A0A1T4M230_PORCN</name>
<proteinExistence type="predicted"/>
<dbReference type="SUPFAM" id="SSF75217">
    <property type="entry name" value="alpha/beta knot"/>
    <property type="match status" value="1"/>
</dbReference>
<organism evidence="4 5">
    <name type="scientific">Porphyromonas cangingivalis</name>
    <dbReference type="NCBI Taxonomy" id="36874"/>
    <lineage>
        <taxon>Bacteria</taxon>
        <taxon>Pseudomonadati</taxon>
        <taxon>Bacteroidota</taxon>
        <taxon>Bacteroidia</taxon>
        <taxon>Bacteroidales</taxon>
        <taxon>Porphyromonadaceae</taxon>
        <taxon>Porphyromonas</taxon>
    </lineage>
</organism>
<dbReference type="PANTHER" id="PTHR46429:SF1">
    <property type="entry name" value="23S RRNA (GUANOSINE-2'-O-)-METHYLTRANSFERASE RLMB"/>
    <property type="match status" value="1"/>
</dbReference>
<feature type="domain" description="RNA 2-O ribose methyltransferase substrate binding" evidence="3">
    <location>
        <begin position="6"/>
        <end position="80"/>
    </location>
</feature>
<evidence type="ECO:0000259" key="3">
    <source>
        <dbReference type="SMART" id="SM00967"/>
    </source>
</evidence>
<dbReference type="Pfam" id="PF00588">
    <property type="entry name" value="SpoU_methylase"/>
    <property type="match status" value="1"/>
</dbReference>
<dbReference type="RefSeq" id="WP_078735796.1">
    <property type="nucleotide sequence ID" value="NZ_CALTZT010000034.1"/>
</dbReference>
<dbReference type="SUPFAM" id="SSF55315">
    <property type="entry name" value="L30e-like"/>
    <property type="match status" value="1"/>
</dbReference>
<dbReference type="Gene3D" id="3.30.1330.30">
    <property type="match status" value="1"/>
</dbReference>
<dbReference type="InterPro" id="IPR013123">
    <property type="entry name" value="SpoU_subst-bd"/>
</dbReference>
<dbReference type="GO" id="GO:0032259">
    <property type="term" value="P:methylation"/>
    <property type="evidence" value="ECO:0007669"/>
    <property type="project" value="UniProtKB-KW"/>
</dbReference>
<dbReference type="SMART" id="SM00967">
    <property type="entry name" value="SpoU_sub_bind"/>
    <property type="match status" value="1"/>
</dbReference>
<reference evidence="4 5" key="1">
    <citation type="submission" date="2017-02" db="EMBL/GenBank/DDBJ databases">
        <authorList>
            <person name="Peterson S.W."/>
        </authorList>
    </citation>
    <scope>NUCLEOTIDE SEQUENCE [LARGE SCALE GENOMIC DNA]</scope>
    <source>
        <strain evidence="4 5">ATCC 700135</strain>
    </source>
</reference>
<dbReference type="GO" id="GO:0008173">
    <property type="term" value="F:RNA methyltransferase activity"/>
    <property type="evidence" value="ECO:0007669"/>
    <property type="project" value="InterPro"/>
</dbReference>
<dbReference type="CDD" id="cd18103">
    <property type="entry name" value="SpoU-like_RlmB"/>
    <property type="match status" value="1"/>
</dbReference>
<dbReference type="PANTHER" id="PTHR46429">
    <property type="entry name" value="23S RRNA (GUANOSINE-2'-O-)-METHYLTRANSFERASE RLMB"/>
    <property type="match status" value="1"/>
</dbReference>
<dbReference type="InterPro" id="IPR029028">
    <property type="entry name" value="Alpha/beta_knot_MTases"/>
</dbReference>
<keyword evidence="1 4" id="KW-0489">Methyltransferase</keyword>
<evidence type="ECO:0000313" key="4">
    <source>
        <dbReference type="EMBL" id="SJZ60981.1"/>
    </source>
</evidence>
<gene>
    <name evidence="4" type="ORF">SAMN02745205_01354</name>
</gene>
<dbReference type="EMBL" id="FUWL01000010">
    <property type="protein sequence ID" value="SJZ60981.1"/>
    <property type="molecule type" value="Genomic_DNA"/>
</dbReference>
<protein>
    <submittedName>
        <fullName evidence="4">23S rRNA (Guanosine2251-2'-O)-methyltransferase</fullName>
    </submittedName>
</protein>
<dbReference type="GO" id="GO:0003723">
    <property type="term" value="F:RNA binding"/>
    <property type="evidence" value="ECO:0007669"/>
    <property type="project" value="InterPro"/>
</dbReference>
<evidence type="ECO:0000313" key="5">
    <source>
        <dbReference type="Proteomes" id="UP000189956"/>
    </source>
</evidence>
<dbReference type="NCBIfam" id="TIGR00186">
    <property type="entry name" value="rRNA_methyl_3"/>
    <property type="match status" value="1"/>
</dbReference>
<keyword evidence="2 4" id="KW-0808">Transferase</keyword>
<accession>A0A1T4M230</accession>
<evidence type="ECO:0000256" key="2">
    <source>
        <dbReference type="ARBA" id="ARBA00022679"/>
    </source>
</evidence>
<dbReference type="InterPro" id="IPR029064">
    <property type="entry name" value="Ribosomal_eL30-like_sf"/>
</dbReference>
<dbReference type="Gene3D" id="3.40.1280.10">
    <property type="match status" value="1"/>
</dbReference>